<evidence type="ECO:0000256" key="1">
    <source>
        <dbReference type="ARBA" id="ARBA00022603"/>
    </source>
</evidence>
<dbReference type="OrthoDB" id="9800233at2"/>
<sequence>MQTKKIHIEKNTVQETLIIPLYGRKMCAEKFPTLYTDTTAQTLCESLDYDFSPLEAKKDTLFHEFGALEAAMRQLDMAWEINDYLKLHPKAVIVNLGCGLDNTGRACDNGTCKIVNVDLPDVIAVRERLMPAEEREKNITADIKDCEWMNEVDGTNGVIFFAAGVFHYFETEKVKDLVLRLSKRYPGGRLIFDAVGKRGLKMMKRTVLKNMGMKDIDVLFCVNDPEQDLNWSDKITVTSKGYMLGYYDMKTKGIRWTHRLLAKMGDRWLKMTVYRMDF</sequence>
<evidence type="ECO:0000313" key="3">
    <source>
        <dbReference type="EMBL" id="EHM12654.1"/>
    </source>
</evidence>
<dbReference type="InterPro" id="IPR016874">
    <property type="entry name" value="TcmP-like"/>
</dbReference>
<keyword evidence="2 3" id="KW-0808">Transferase</keyword>
<dbReference type="Proteomes" id="UP000003806">
    <property type="component" value="Chromosome"/>
</dbReference>
<dbReference type="HOGENOM" id="CLU_069348_0_1_0"/>
<evidence type="ECO:0000256" key="2">
    <source>
        <dbReference type="ARBA" id="ARBA00022679"/>
    </source>
</evidence>
<name>H0UIE6_9BACT</name>
<dbReference type="PANTHER" id="PTHR43619:SF2">
    <property type="entry name" value="S-ADENOSYL-L-METHIONINE-DEPENDENT METHYLTRANSFERASES SUPERFAMILY PROTEIN"/>
    <property type="match status" value="1"/>
</dbReference>
<reference evidence="3 4" key="1">
    <citation type="submission" date="2011-11" db="EMBL/GenBank/DDBJ databases">
        <title>The Noncontiguous Finished genome of Jonquetella anthropi DSM 22815.</title>
        <authorList>
            <consortium name="US DOE Joint Genome Institute (JGI-PGF)"/>
            <person name="Lucas S."/>
            <person name="Copeland A."/>
            <person name="Lapidus A."/>
            <person name="Glavina del Rio T."/>
            <person name="Dalin E."/>
            <person name="Tice H."/>
            <person name="Bruce D."/>
            <person name="Goodwin L."/>
            <person name="Pitluck S."/>
            <person name="Peters L."/>
            <person name="Mikhailova N."/>
            <person name="Held B."/>
            <person name="Kyrpides N."/>
            <person name="Mavromatis K."/>
            <person name="Ivanova N."/>
            <person name="Markowitz V."/>
            <person name="Cheng J.-F."/>
            <person name="Hugenholtz P."/>
            <person name="Woyke T."/>
            <person name="Wu D."/>
            <person name="Gronow S."/>
            <person name="Wellnitz S."/>
            <person name="Brambilla E."/>
            <person name="Klenk H.-P."/>
            <person name="Eisen J.A."/>
        </authorList>
    </citation>
    <scope>NUCLEOTIDE SEQUENCE [LARGE SCALE GENOMIC DNA]</scope>
    <source>
        <strain evidence="3 4">DSM 22815</strain>
    </source>
</reference>
<dbReference type="GO" id="GO:0008168">
    <property type="term" value="F:methyltransferase activity"/>
    <property type="evidence" value="ECO:0007669"/>
    <property type="project" value="UniProtKB-KW"/>
</dbReference>
<dbReference type="SUPFAM" id="SSF53335">
    <property type="entry name" value="S-adenosyl-L-methionine-dependent methyltransferases"/>
    <property type="match status" value="1"/>
</dbReference>
<dbReference type="Gene3D" id="3.40.50.150">
    <property type="entry name" value="Vaccinia Virus protein VP39"/>
    <property type="match status" value="1"/>
</dbReference>
<dbReference type="eggNOG" id="COG3315">
    <property type="taxonomic scope" value="Bacteria"/>
</dbReference>
<keyword evidence="1 3" id="KW-0489">Methyltransferase</keyword>
<organism evidence="3 4">
    <name type="scientific">Jonquetella anthropi DSM 22815</name>
    <dbReference type="NCBI Taxonomy" id="885272"/>
    <lineage>
        <taxon>Bacteria</taxon>
        <taxon>Thermotogati</taxon>
        <taxon>Synergistota</taxon>
        <taxon>Synergistia</taxon>
        <taxon>Synergistales</taxon>
        <taxon>Dethiosulfovibrionaceae</taxon>
        <taxon>Jonquetella</taxon>
    </lineage>
</organism>
<protein>
    <submittedName>
        <fullName evidence="3">O-methyltransferase involved in polyketide biosynthesis</fullName>
    </submittedName>
</protein>
<accession>H0UIE6</accession>
<gene>
    <name evidence="3" type="ORF">JonanDRAFT_0229</name>
</gene>
<dbReference type="RefSeq" id="WP_008522442.1">
    <property type="nucleotide sequence ID" value="NZ_CM001376.1"/>
</dbReference>
<evidence type="ECO:0000313" key="4">
    <source>
        <dbReference type="Proteomes" id="UP000003806"/>
    </source>
</evidence>
<dbReference type="AlphaFoldDB" id="H0UIE6"/>
<dbReference type="InterPro" id="IPR029063">
    <property type="entry name" value="SAM-dependent_MTases_sf"/>
</dbReference>
<dbReference type="EMBL" id="CM001376">
    <property type="protein sequence ID" value="EHM12654.1"/>
    <property type="molecule type" value="Genomic_DNA"/>
</dbReference>
<dbReference type="GO" id="GO:0032259">
    <property type="term" value="P:methylation"/>
    <property type="evidence" value="ECO:0007669"/>
    <property type="project" value="UniProtKB-KW"/>
</dbReference>
<dbReference type="STRING" id="885272.JonanDRAFT_0229"/>
<proteinExistence type="predicted"/>
<dbReference type="InterPro" id="IPR007213">
    <property type="entry name" value="Ppm1/Ppm2/Tcmp"/>
</dbReference>
<dbReference type="PANTHER" id="PTHR43619">
    <property type="entry name" value="S-ADENOSYL-L-METHIONINE-DEPENDENT METHYLTRANSFERASE YKTD-RELATED"/>
    <property type="match status" value="1"/>
</dbReference>
<keyword evidence="4" id="KW-1185">Reference proteome</keyword>
<dbReference type="Pfam" id="PF04072">
    <property type="entry name" value="LCM"/>
    <property type="match status" value="1"/>
</dbReference>
<dbReference type="PIRSF" id="PIRSF028177">
    <property type="entry name" value="Polyketide_synth_Omtfrase_TcmP"/>
    <property type="match status" value="1"/>
</dbReference>